<dbReference type="InterPro" id="IPR001245">
    <property type="entry name" value="Ser-Thr/Tyr_kinase_cat_dom"/>
</dbReference>
<keyword evidence="2 4" id="KW-0547">Nucleotide-binding</keyword>
<keyword evidence="1" id="KW-0808">Transferase</keyword>
<evidence type="ECO:0000313" key="12">
    <source>
        <dbReference type="EMBL" id="KAE9298446.1"/>
    </source>
</evidence>
<evidence type="ECO:0000256" key="4">
    <source>
        <dbReference type="PROSITE-ProRule" id="PRU10141"/>
    </source>
</evidence>
<gene>
    <name evidence="12" type="ORF">PF001_g15926</name>
    <name evidence="11" type="ORF">PF002_g17964</name>
    <name evidence="10" type="ORF">PF004_g15602</name>
    <name evidence="9" type="ORF">PF005_g16335</name>
    <name evidence="7" type="ORF">PF009_g17906</name>
    <name evidence="8" type="ORF">PF011_g15361</name>
</gene>
<dbReference type="PANTHER" id="PTHR44329:SF214">
    <property type="entry name" value="PROTEIN KINASE DOMAIN-CONTAINING PROTEIN"/>
    <property type="match status" value="1"/>
</dbReference>
<evidence type="ECO:0000313" key="10">
    <source>
        <dbReference type="EMBL" id="KAE9212518.1"/>
    </source>
</evidence>
<feature type="region of interest" description="Disordered" evidence="5">
    <location>
        <begin position="1505"/>
        <end position="1530"/>
    </location>
</feature>
<evidence type="ECO:0000313" key="16">
    <source>
        <dbReference type="Proteomes" id="UP000440367"/>
    </source>
</evidence>
<evidence type="ECO:0000256" key="5">
    <source>
        <dbReference type="SAM" id="MobiDB-lite"/>
    </source>
</evidence>
<dbReference type="Proteomes" id="UP000440367">
    <property type="component" value="Unassembled WGS sequence"/>
</dbReference>
<dbReference type="PROSITE" id="PS00107">
    <property type="entry name" value="PROTEIN_KINASE_ATP"/>
    <property type="match status" value="1"/>
</dbReference>
<protein>
    <recommendedName>
        <fullName evidence="6">Protein kinase domain-containing protein</fullName>
    </recommendedName>
</protein>
<dbReference type="EMBL" id="QXGC01001057">
    <property type="protein sequence ID" value="KAE9212518.1"/>
    <property type="molecule type" value="Genomic_DNA"/>
</dbReference>
<dbReference type="Proteomes" id="UP000429523">
    <property type="component" value="Unassembled WGS sequence"/>
</dbReference>
<dbReference type="CDD" id="cd00180">
    <property type="entry name" value="PKc"/>
    <property type="match status" value="1"/>
</dbReference>
<evidence type="ECO:0000313" key="14">
    <source>
        <dbReference type="Proteomes" id="UP000433483"/>
    </source>
</evidence>
<dbReference type="InterPro" id="IPR008271">
    <property type="entry name" value="Ser/Thr_kinase_AS"/>
</dbReference>
<dbReference type="PROSITE" id="PS00108">
    <property type="entry name" value="PROTEIN_KINASE_ST"/>
    <property type="match status" value="1"/>
</dbReference>
<evidence type="ECO:0000313" key="17">
    <source>
        <dbReference type="Proteomes" id="UP000460718"/>
    </source>
</evidence>
<evidence type="ECO:0000256" key="3">
    <source>
        <dbReference type="ARBA" id="ARBA00022840"/>
    </source>
</evidence>
<evidence type="ECO:0000313" key="13">
    <source>
        <dbReference type="Proteomes" id="UP000429523"/>
    </source>
</evidence>
<sequence length="1737" mass="196916">MEHTDLEPGNVTAPAPQPPPAKGPQERRWAGHCGCDGSCEFQRFDEDMELIDVRTQQMLQDQQQPGEGSPPLLLHLLMMCSNAPTSTQRDRGKKRRRHVSISLICTNSDHTIENRRFRIRGLLRRLVMELEPPTELRVLSRLRSACDARVHVVSRSLVPRLEALYRVLYAPKDESECASDDEWDFLAVLSRRRHQETTFRALVQQLQELVGISEEINETKEEDNTEFLGQKVLQLLLLVPRKSREVHWMHLQIDALMGGEEEEEKEEEKKEWQENWLEDYRDQILFFEEFLNDEEKLKSELGRMEENERLELLTSLQYEGKKLKEAENAEAALMPLEEQKFMEHAVAEVARAGGLEVAAVPRWFVPRYEVRVIGGEEKEVGCEEGEWNGLQVTLEYVQDTPDLETRCTAFVEKWHGVADPHVLRLHGACHVGSTPFLVFESLRDCVSLVEYAKSVPNPRKLWKRLLEVARGLQHLHNVGIVHGGISAACLLIGGDGKAKLKPSVCDRDDRAPSMENDVYEFAVAILEVVHPHVSVGYGDSTGNLSSIEEDREDFGGVNNTISTLVSSMTSSEPRERPDMTYVVRALLNLADRERTWSDMHFPELLLHAPDVWTALRAASQRHESGVILCARVLARLERVLARLWDEGLSFADGENVEYNWQTRTEHLLRSMRYLTRHYLPSVGQRELLKIALTRRFTDEIQQIHYQLDALLAEFDNESLVPELSPNDEVSNRSTEDWELQWEYDCGDLVASYHSYLDDLEENGSVLKTEVAMEAMPLMKHGLDNYRYAFSDVQLRLLVRAFDVCAQHVGTIVISATEWFIPAYEVRDESWWEGVRVTVQRASELFPHENSRKLCEVVMRQADVWSELVHPHIVELFGACHVGPAPFFVFERARGGSLKEYITRHQNAFGSTAKSPPHLWRLLHDAALGLQYLHERDIVHEKLCCDSILIVMEKLSSMGKANRRRVQKEKRSSRDGSTLREVAKLNGLQFVPLHDQRWAQNCLSTSEQKYSSADQWLAPERRNGELTPAPPSSASDIYSFGMVIVEALTCGTSTNCEWLKDGLVSGGDSTFEHLPAHLGHEAWELVKKMCAQQPELRPTISHVVQQLGYLASKEQVRDRSGDYPLHEEAEERTNGVNEALHFDAVSEGKTDVLVPSGTELLTISQVLETLNTQILEPSDGEMNDISNMEASSGSDLNMQILVRLEDFYERLCVAESSAGEESDRTDDSNYLSTIVSDFAEVLTQFRAHVNASRTGNRITQIAAIRQRASDKFSFHKELDDLLDRLHAYHPLESLQIHDWKRQWYEKRARQTESFEWTLIKPEAAELLLDELKDAHDREEMLAFLRFEVTRHRSSYTPAQVEAIGSTCTDISRRLSDATAASSGASHSHLWRPPKWFIPPYEVEFDPHESLGHGAFASVHMGKWLDTPVVIKKLVPKPKTGAEPQSSVVFYRELSIWYRLNHPYVVKLYGGCHVGGQPFFVCEHASNGRLDAYLHRFEAKGVGESASSYSRDRSTSTTSGTAGGFSRSTSNTSSAGYAVESAASRRCEAWQKLRQSALGLQYLHQHSIVHGDLKCDNILVAADGTAKLTDFGLSTIRRYVTSDNENERSAASAVVGAQRWKAPECLAGAPPSFESDVYSFGMCVLQAVSGEFPWGQRLPDAAVRFHVRRGVLPPRPKGFEDDAHWDLIRQMCCFDPQQRLKLPVVVQRLTRFADLEARRQRGGVGLHMRELLFGGSATS</sequence>
<dbReference type="EMBL" id="QXFW01001040">
    <property type="protein sequence ID" value="KAE8997709.1"/>
    <property type="molecule type" value="Genomic_DNA"/>
</dbReference>
<dbReference type="Proteomes" id="UP000433483">
    <property type="component" value="Unassembled WGS sequence"/>
</dbReference>
<dbReference type="InterPro" id="IPR051681">
    <property type="entry name" value="Ser/Thr_Kinases-Pseudokinases"/>
</dbReference>
<dbReference type="InterPro" id="IPR017441">
    <property type="entry name" value="Protein_kinase_ATP_BS"/>
</dbReference>
<dbReference type="Gene3D" id="1.10.510.10">
    <property type="entry name" value="Transferase(Phosphotransferase) domain 1"/>
    <property type="match status" value="4"/>
</dbReference>
<evidence type="ECO:0000313" key="7">
    <source>
        <dbReference type="EMBL" id="KAE8932048.1"/>
    </source>
</evidence>
<evidence type="ECO:0000256" key="2">
    <source>
        <dbReference type="ARBA" id="ARBA00022741"/>
    </source>
</evidence>
<feature type="domain" description="Protein kinase" evidence="6">
    <location>
        <begin position="808"/>
        <end position="1109"/>
    </location>
</feature>
<keyword evidence="3 4" id="KW-0067">ATP-binding</keyword>
<evidence type="ECO:0000259" key="6">
    <source>
        <dbReference type="PROSITE" id="PS50011"/>
    </source>
</evidence>
<dbReference type="InterPro" id="IPR011009">
    <property type="entry name" value="Kinase-like_dom_sf"/>
</dbReference>
<dbReference type="Pfam" id="PF07714">
    <property type="entry name" value="PK_Tyr_Ser-Thr"/>
    <property type="match status" value="2"/>
</dbReference>
<dbReference type="GO" id="GO:0005524">
    <property type="term" value="F:ATP binding"/>
    <property type="evidence" value="ECO:0007669"/>
    <property type="project" value="UniProtKB-UniRule"/>
</dbReference>
<keyword evidence="1" id="KW-0418">Kinase</keyword>
<dbReference type="PROSITE" id="PS50011">
    <property type="entry name" value="PROTEIN_KINASE_DOM"/>
    <property type="match status" value="2"/>
</dbReference>
<dbReference type="SUPFAM" id="SSF56112">
    <property type="entry name" value="Protein kinase-like (PK-like)"/>
    <property type="match status" value="3"/>
</dbReference>
<dbReference type="OrthoDB" id="108432at2759"/>
<name>A0A6A3X7K7_9STRA</name>
<evidence type="ECO:0000313" key="11">
    <source>
        <dbReference type="EMBL" id="KAE9213411.1"/>
    </source>
</evidence>
<evidence type="ECO:0000313" key="15">
    <source>
        <dbReference type="Proteomes" id="UP000437068"/>
    </source>
</evidence>
<keyword evidence="1" id="KW-0723">Serine/threonine-protein kinase</keyword>
<proteinExistence type="predicted"/>
<dbReference type="Proteomes" id="UP000476176">
    <property type="component" value="Unassembled WGS sequence"/>
</dbReference>
<keyword evidence="14" id="KW-1185">Reference proteome</keyword>
<feature type="region of interest" description="Disordered" evidence="5">
    <location>
        <begin position="1"/>
        <end position="29"/>
    </location>
</feature>
<dbReference type="EMBL" id="QXGE01001063">
    <property type="protein sequence ID" value="KAE9298446.1"/>
    <property type="molecule type" value="Genomic_DNA"/>
</dbReference>
<evidence type="ECO:0000313" key="8">
    <source>
        <dbReference type="EMBL" id="KAE8997709.1"/>
    </source>
</evidence>
<dbReference type="EMBL" id="QXGB01001062">
    <property type="protein sequence ID" value="KAE9197900.1"/>
    <property type="molecule type" value="Genomic_DNA"/>
</dbReference>
<organism evidence="9 14">
    <name type="scientific">Phytophthora fragariae</name>
    <dbReference type="NCBI Taxonomy" id="53985"/>
    <lineage>
        <taxon>Eukaryota</taxon>
        <taxon>Sar</taxon>
        <taxon>Stramenopiles</taxon>
        <taxon>Oomycota</taxon>
        <taxon>Peronosporomycetes</taxon>
        <taxon>Peronosporales</taxon>
        <taxon>Peronosporaceae</taxon>
        <taxon>Phytophthora</taxon>
    </lineage>
</organism>
<dbReference type="SMART" id="SM00220">
    <property type="entry name" value="S_TKc"/>
    <property type="match status" value="1"/>
</dbReference>
<evidence type="ECO:0000313" key="9">
    <source>
        <dbReference type="EMBL" id="KAE9197900.1"/>
    </source>
</evidence>
<accession>A0A6A3X7K7</accession>
<comment type="caution">
    <text evidence="9">The sequence shown here is derived from an EMBL/GenBank/DDBJ whole genome shotgun (WGS) entry which is preliminary data.</text>
</comment>
<dbReference type="PANTHER" id="PTHR44329">
    <property type="entry name" value="SERINE/THREONINE-PROTEIN KINASE TNNI3K-RELATED"/>
    <property type="match status" value="1"/>
</dbReference>
<reference evidence="13 14" key="1">
    <citation type="submission" date="2018-08" db="EMBL/GenBank/DDBJ databases">
        <title>Genomic investigation of the strawberry pathogen Phytophthora fragariae indicates pathogenicity is determined by transcriptional variation in three key races.</title>
        <authorList>
            <person name="Adams T.M."/>
            <person name="Armitage A.D."/>
            <person name="Sobczyk M.K."/>
            <person name="Bates H.J."/>
            <person name="Dunwell J.M."/>
            <person name="Nellist C.F."/>
            <person name="Harrison R.J."/>
        </authorList>
    </citation>
    <scope>NUCLEOTIDE SEQUENCE [LARGE SCALE GENOMIC DNA]</scope>
    <source>
        <strain evidence="12 15">A4</strain>
        <strain evidence="11 16">BC-1</strain>
        <strain evidence="10 18">BC-23</strain>
        <strain evidence="9 14">NOV-27</strain>
        <strain evidence="7 13">NOV-9</strain>
        <strain evidence="8 17">SCRP245</strain>
    </source>
</reference>
<dbReference type="GO" id="GO:0004674">
    <property type="term" value="F:protein serine/threonine kinase activity"/>
    <property type="evidence" value="ECO:0007669"/>
    <property type="project" value="UniProtKB-KW"/>
</dbReference>
<dbReference type="EMBL" id="QXGD01001149">
    <property type="protein sequence ID" value="KAE9213411.1"/>
    <property type="molecule type" value="Genomic_DNA"/>
</dbReference>
<evidence type="ECO:0000313" key="18">
    <source>
        <dbReference type="Proteomes" id="UP000476176"/>
    </source>
</evidence>
<dbReference type="Proteomes" id="UP000437068">
    <property type="component" value="Unassembled WGS sequence"/>
</dbReference>
<feature type="domain" description="Protein kinase" evidence="6">
    <location>
        <begin position="1403"/>
        <end position="1710"/>
    </location>
</feature>
<dbReference type="EMBL" id="QXGF01001163">
    <property type="protein sequence ID" value="KAE8932048.1"/>
    <property type="molecule type" value="Genomic_DNA"/>
</dbReference>
<dbReference type="InterPro" id="IPR000719">
    <property type="entry name" value="Prot_kinase_dom"/>
</dbReference>
<feature type="binding site" evidence="4">
    <location>
        <position position="1431"/>
    </location>
    <ligand>
        <name>ATP</name>
        <dbReference type="ChEBI" id="CHEBI:30616"/>
    </ligand>
</feature>
<feature type="compositionally biased region" description="Low complexity" evidence="5">
    <location>
        <begin position="1505"/>
        <end position="1528"/>
    </location>
</feature>
<dbReference type="Proteomes" id="UP000460718">
    <property type="component" value="Unassembled WGS sequence"/>
</dbReference>
<evidence type="ECO:0000256" key="1">
    <source>
        <dbReference type="ARBA" id="ARBA00022527"/>
    </source>
</evidence>